<accession>A0ABW9NPB9</accession>
<evidence type="ECO:0000313" key="1">
    <source>
        <dbReference type="EMBL" id="MQS35150.1"/>
    </source>
</evidence>
<protein>
    <submittedName>
        <fullName evidence="1">Uncharacterized protein</fullName>
    </submittedName>
</protein>
<comment type="caution">
    <text evidence="1">The sequence shown here is derived from an EMBL/GenBank/DDBJ whole genome shotgun (WGS) entry which is preliminary data.</text>
</comment>
<dbReference type="EMBL" id="VDEQ01000055">
    <property type="protein sequence ID" value="MQS35150.1"/>
    <property type="molecule type" value="Genomic_DNA"/>
</dbReference>
<dbReference type="Proteomes" id="UP000460558">
    <property type="component" value="Unassembled WGS sequence"/>
</dbReference>
<gene>
    <name evidence="1" type="ORF">FFZ77_05810</name>
</gene>
<dbReference type="RefSeq" id="WP_153481480.1">
    <property type="nucleotide sequence ID" value="NZ_VDEQ01000055.1"/>
</dbReference>
<evidence type="ECO:0000313" key="2">
    <source>
        <dbReference type="Proteomes" id="UP000460558"/>
    </source>
</evidence>
<keyword evidence="2" id="KW-1185">Reference proteome</keyword>
<reference evidence="1 2" key="1">
    <citation type="submission" date="2019-06" db="EMBL/GenBank/DDBJ databases">
        <title>Comparative genomics and metabolomics analyses of clavulanic acid producing Streptomyces species provides insight into specialized metabolism and evolution of beta-lactam biosynthetic gene clusters.</title>
        <authorList>
            <person name="Moore M.A."/>
            <person name="Cruz-Morales P."/>
            <person name="Barona Gomez F."/>
            <person name="Kapil T."/>
        </authorList>
    </citation>
    <scope>NUCLEOTIDE SEQUENCE [LARGE SCALE GENOMIC DNA]</scope>
    <source>
        <strain evidence="1 2">T-272</strain>
    </source>
</reference>
<name>A0ABW9NPB9_9ACTN</name>
<proteinExistence type="predicted"/>
<sequence>MTTTNDDAIGRWLAASLDAPADAWAAWREGSHAMLPAGVRFDAVRLPVELVHAAAADSPHATVAEHLTAALDGPVICDPARWYYALVPARTSETWTSGLARCLGFGTWLGVPRPDLTEHALLHWSTPMNTPGALCAPTAVAALAERGHEHLIPPADQEFPRP</sequence>
<organism evidence="1 2">
    <name type="scientific">Streptomyces katsurahamanus</name>
    <dbReference type="NCBI Taxonomy" id="2577098"/>
    <lineage>
        <taxon>Bacteria</taxon>
        <taxon>Bacillati</taxon>
        <taxon>Actinomycetota</taxon>
        <taxon>Actinomycetes</taxon>
        <taxon>Kitasatosporales</taxon>
        <taxon>Streptomycetaceae</taxon>
        <taxon>Streptomyces</taxon>
    </lineage>
</organism>